<dbReference type="RefSeq" id="XP_012649356.1">
    <property type="nucleotide sequence ID" value="XM_012793902.1"/>
</dbReference>
<dbReference type="GeneID" id="24425392"/>
<dbReference type="EC" id="3.1.4.11" evidence="2"/>
<dbReference type="VEuPathDB" id="PiroplasmaDB:BMR1_03g03725"/>
<keyword evidence="2 5" id="KW-0378">Hydrolase</keyword>
<dbReference type="Pfam" id="PF00388">
    <property type="entry name" value="PI-PLC-X"/>
    <property type="match status" value="1"/>
</dbReference>
<evidence type="ECO:0000259" key="4">
    <source>
        <dbReference type="PROSITE" id="PS50008"/>
    </source>
</evidence>
<dbReference type="OrthoDB" id="269822at2759"/>
<accession>A0A0K3AS94</accession>
<dbReference type="InterPro" id="IPR000909">
    <property type="entry name" value="PLipase_C_PInositol-sp_X_dom"/>
</dbReference>
<dbReference type="PROSITE" id="PS50004">
    <property type="entry name" value="C2"/>
    <property type="match status" value="1"/>
</dbReference>
<dbReference type="InterPro" id="IPR001192">
    <property type="entry name" value="PI-PLC_fam"/>
</dbReference>
<dbReference type="SMART" id="SM00149">
    <property type="entry name" value="PLCYc"/>
    <property type="match status" value="1"/>
</dbReference>
<dbReference type="SUPFAM" id="SSF49562">
    <property type="entry name" value="C2 domain (Calcium/lipid-binding domain, CaLB)"/>
    <property type="match status" value="1"/>
</dbReference>
<evidence type="ECO:0000259" key="3">
    <source>
        <dbReference type="PROSITE" id="PS50004"/>
    </source>
</evidence>
<feature type="domain" description="PI-PLC Y-box" evidence="4">
    <location>
        <begin position="565"/>
        <end position="649"/>
    </location>
</feature>
<dbReference type="GO" id="GO:0016042">
    <property type="term" value="P:lipid catabolic process"/>
    <property type="evidence" value="ECO:0007669"/>
    <property type="project" value="UniProtKB-KW"/>
</dbReference>
<organism evidence="5 6">
    <name type="scientific">Babesia microti (strain RI)</name>
    <dbReference type="NCBI Taxonomy" id="1133968"/>
    <lineage>
        <taxon>Eukaryota</taxon>
        <taxon>Sar</taxon>
        <taxon>Alveolata</taxon>
        <taxon>Apicomplexa</taxon>
        <taxon>Aconoidasida</taxon>
        <taxon>Piroplasmida</taxon>
        <taxon>Babesiidae</taxon>
        <taxon>Babesia</taxon>
    </lineage>
</organism>
<keyword evidence="1" id="KW-0807">Transducer</keyword>
<dbReference type="EMBL" id="LN871598">
    <property type="protein sequence ID" value="CTQ41345.1"/>
    <property type="molecule type" value="Genomic_DNA"/>
</dbReference>
<dbReference type="InterPro" id="IPR035892">
    <property type="entry name" value="C2_domain_sf"/>
</dbReference>
<dbReference type="PROSITE" id="PS50007">
    <property type="entry name" value="PIPLC_X_DOMAIN"/>
    <property type="match status" value="1"/>
</dbReference>
<dbReference type="Pfam" id="PF00387">
    <property type="entry name" value="PI-PLC-Y"/>
    <property type="match status" value="1"/>
</dbReference>
<dbReference type="PRINTS" id="PR00390">
    <property type="entry name" value="PHPHLIPASEC"/>
</dbReference>
<dbReference type="CDD" id="cd00275">
    <property type="entry name" value="C2_PLC_like"/>
    <property type="match status" value="1"/>
</dbReference>
<dbReference type="SMART" id="SM00239">
    <property type="entry name" value="C2"/>
    <property type="match status" value="1"/>
</dbReference>
<keyword evidence="2" id="KW-0443">Lipid metabolism</keyword>
<dbReference type="Pfam" id="PF00168">
    <property type="entry name" value="C2"/>
    <property type="match status" value="1"/>
</dbReference>
<dbReference type="GO" id="GO:0004435">
    <property type="term" value="F:phosphatidylinositol-4,5-bisphosphate phospholipase C activity"/>
    <property type="evidence" value="ECO:0007669"/>
    <property type="project" value="UniProtKB-EC"/>
</dbReference>
<dbReference type="GO" id="GO:0035556">
    <property type="term" value="P:intracellular signal transduction"/>
    <property type="evidence" value="ECO:0007669"/>
    <property type="project" value="InterPro"/>
</dbReference>
<dbReference type="InterPro" id="IPR001711">
    <property type="entry name" value="PLipase_C_Pinositol-sp_Y"/>
</dbReference>
<dbReference type="KEGG" id="bmic:BMR1_03g03725"/>
<dbReference type="InterPro" id="IPR017946">
    <property type="entry name" value="PLC-like_Pdiesterase_TIM-brl"/>
</dbReference>
<evidence type="ECO:0000313" key="6">
    <source>
        <dbReference type="Proteomes" id="UP000002899"/>
    </source>
</evidence>
<dbReference type="AlphaFoldDB" id="A0A0K3AS94"/>
<dbReference type="SUPFAM" id="SSF50729">
    <property type="entry name" value="PH domain-like"/>
    <property type="match status" value="1"/>
</dbReference>
<reference evidence="5 6" key="3">
    <citation type="journal article" date="2016" name="Sci. Rep.">
        <title>Genome-wide diversity and gene expression profiling of Babesia microti isolates identify polymorphic genes that mediate host-pathogen interactions.</title>
        <authorList>
            <person name="Silva J.C."/>
            <person name="Cornillot E."/>
            <person name="McCracken C."/>
            <person name="Usmani-Brown S."/>
            <person name="Dwivedi A."/>
            <person name="Ifeonu O.O."/>
            <person name="Crabtree J."/>
            <person name="Gotia H.T."/>
            <person name="Virji A.Z."/>
            <person name="Reynes C."/>
            <person name="Colinge J."/>
            <person name="Kumar V."/>
            <person name="Lawres L."/>
            <person name="Pazzi J.E."/>
            <person name="Pablo J.V."/>
            <person name="Hung C."/>
            <person name="Brancato J."/>
            <person name="Kumari P."/>
            <person name="Orvis J."/>
            <person name="Tretina K."/>
            <person name="Chibucos M."/>
            <person name="Ott S."/>
            <person name="Sadzewicz L."/>
            <person name="Sengamalay N."/>
            <person name="Shetty A.C."/>
            <person name="Su Q."/>
            <person name="Tallon L."/>
            <person name="Fraser C.M."/>
            <person name="Frutos R."/>
            <person name="Molina D.M."/>
            <person name="Krause P.J."/>
            <person name="Ben Mamoun C."/>
        </authorList>
    </citation>
    <scope>NUCLEOTIDE SEQUENCE [LARGE SCALE GENOMIC DNA]</scope>
    <source>
        <strain evidence="5 6">RI</strain>
    </source>
</reference>
<dbReference type="PANTHER" id="PTHR10336">
    <property type="entry name" value="PHOSPHOINOSITIDE-SPECIFIC PHOSPHOLIPASE C FAMILY PROTEIN"/>
    <property type="match status" value="1"/>
</dbReference>
<dbReference type="CDD" id="cd08558">
    <property type="entry name" value="PI-PLCc_eukaryota"/>
    <property type="match status" value="1"/>
</dbReference>
<dbReference type="SUPFAM" id="SSF51695">
    <property type="entry name" value="PLC-like phosphodiesterases"/>
    <property type="match status" value="1"/>
</dbReference>
<evidence type="ECO:0000256" key="2">
    <source>
        <dbReference type="RuleBase" id="RU361133"/>
    </source>
</evidence>
<evidence type="ECO:0000256" key="1">
    <source>
        <dbReference type="ARBA" id="ARBA00023224"/>
    </source>
</evidence>
<keyword evidence="6" id="KW-1185">Reference proteome</keyword>
<dbReference type="InterPro" id="IPR011993">
    <property type="entry name" value="PH-like_dom_sf"/>
</dbReference>
<dbReference type="Proteomes" id="UP000002899">
    <property type="component" value="Chromosome III"/>
</dbReference>
<comment type="catalytic activity">
    <reaction evidence="2">
        <text>a 1,2-diacyl-sn-glycero-3-phospho-(1D-myo-inositol-4,5-bisphosphate) + H2O = 1D-myo-inositol 1,4,5-trisphosphate + a 1,2-diacyl-sn-glycerol + H(+)</text>
        <dbReference type="Rhea" id="RHEA:33179"/>
        <dbReference type="ChEBI" id="CHEBI:15377"/>
        <dbReference type="ChEBI" id="CHEBI:15378"/>
        <dbReference type="ChEBI" id="CHEBI:17815"/>
        <dbReference type="ChEBI" id="CHEBI:58456"/>
        <dbReference type="ChEBI" id="CHEBI:203600"/>
        <dbReference type="EC" id="3.1.4.11"/>
    </reaction>
</comment>
<dbReference type="Gene3D" id="2.60.40.150">
    <property type="entry name" value="C2 domain"/>
    <property type="match status" value="1"/>
</dbReference>
<dbReference type="SMART" id="SM00148">
    <property type="entry name" value="PLCXc"/>
    <property type="match status" value="1"/>
</dbReference>
<dbReference type="Gene3D" id="3.20.20.190">
    <property type="entry name" value="Phosphatidylinositol (PI) phosphodiesterase"/>
    <property type="match status" value="1"/>
</dbReference>
<name>A0A0K3AS94_BABMR</name>
<reference evidence="5 6" key="2">
    <citation type="journal article" date="2013" name="PLoS ONE">
        <title>Whole genome mapping and re-organization of the nuclear and mitochondrial genomes of Babesia microti isolates.</title>
        <authorList>
            <person name="Cornillot E."/>
            <person name="Dassouli A."/>
            <person name="Garg A."/>
            <person name="Pachikara N."/>
            <person name="Randazzo S."/>
            <person name="Depoix D."/>
            <person name="Carcy B."/>
            <person name="Delbecq S."/>
            <person name="Frutos R."/>
            <person name="Silva J.C."/>
            <person name="Sutton R."/>
            <person name="Krause P.J."/>
            <person name="Mamoun C.B."/>
        </authorList>
    </citation>
    <scope>NUCLEOTIDE SEQUENCE [LARGE SCALE GENOMIC DNA]</scope>
    <source>
        <strain evidence="5 6">RI</strain>
    </source>
</reference>
<dbReference type="Gene3D" id="2.30.29.30">
    <property type="entry name" value="Pleckstrin-homology domain (PH domain)/Phosphotyrosine-binding domain (PTB)"/>
    <property type="match status" value="1"/>
</dbReference>
<sequence>MDKTQSLILYNHPLVIPAQFLNDNCNVSLSSLLEKCLKGGWLRKWPRSLPLYSNFTNHLEKCCDTSSIRKWYSCQGRGGAHKRFFWIEQLTSGQWALRWLSNRKRSSESLILLANVTSISRGCDTEYLDSQTIIGCDVNCIFTLSSETSMQLEAESEQSTYEWITAISIVTYASRANLTYPYLKDVNFDFSDKKECIEVMKRMEIISDPARCRHLWRCNSGLSDISLPKIEPETSNCKMSNVENLELKNGKNIAETSPKRNYYELLRNIITDHTINTILLESNFINGYNNCDHTDSQNKDNHYKYCDVISNDKYQDFSSTIQKSKLLHQGISLLNVQSLNTPFVTTDTDGKFCKLTTLGFHWLMKRSENNIVSQINYHDICDKTLSQFLVASSHNTYLIGDQIGGSAEPSGLASALLRGCRCIELDVQDGPDGEPRLYHSLVGYKLSGYFTLRESLEAIKSSAFIASKLPVILSIQMKSSDAQKYTVYNIFTAILGDSIYVPRHRSQVANTPISDLCYKFIIKAKLFPQNMLQHSPGQKAWERIVALEGISLSNRESVECKIMPYHVCSMSENHFLRLLKSPEKLSQLSNACFVRLYPSGTRITSTNFCPLNPWSLGIHFVALNYQSCDRSMLINQGWFTNSLGYIPKPLDAFAPMDLSLHILSATQLPLLTIGTNRGIAEDTNLFVTISVVSNGYRNENNCVYKTSTVYIKNDSCDPIWADTTPPINIHVERPEYTVLVLQLKNGEAIGSGVLIGQASFPVYRILPGIRWVPLLDRRLRPISCSGILVDTKIVAGC</sequence>
<feature type="domain" description="C2" evidence="3">
    <location>
        <begin position="635"/>
        <end position="776"/>
    </location>
</feature>
<reference evidence="5 6" key="1">
    <citation type="journal article" date="2012" name="Nucleic Acids Res.">
        <title>Sequencing of the smallest Apicomplexan genome from the human pathogen Babesia microti.</title>
        <authorList>
            <person name="Cornillot E."/>
            <person name="Hadj-Kaddour K."/>
            <person name="Dassouli A."/>
            <person name="Noel B."/>
            <person name="Ranwez V."/>
            <person name="Vacherie B."/>
            <person name="Augagneur Y."/>
            <person name="Bres V."/>
            <person name="Duclos A."/>
            <person name="Randazzo S."/>
            <person name="Carcy B."/>
            <person name="Debierre-Grockiego F."/>
            <person name="Delbecq S."/>
            <person name="Moubri-Menage K."/>
            <person name="Shams-Eldin H."/>
            <person name="Usmani-Brown S."/>
            <person name="Bringaud F."/>
            <person name="Wincker P."/>
            <person name="Vivares C.P."/>
            <person name="Schwarz R.T."/>
            <person name="Schetters T.P."/>
            <person name="Krause P.J."/>
            <person name="Gorenflot A."/>
            <person name="Berry V."/>
            <person name="Barbe V."/>
            <person name="Ben Mamoun C."/>
        </authorList>
    </citation>
    <scope>NUCLEOTIDE SEQUENCE [LARGE SCALE GENOMIC DNA]</scope>
    <source>
        <strain evidence="5 6">RI</strain>
    </source>
</reference>
<proteinExistence type="predicted"/>
<dbReference type="InterPro" id="IPR000008">
    <property type="entry name" value="C2_dom"/>
</dbReference>
<protein>
    <recommendedName>
        <fullName evidence="2">Phosphoinositide phospholipase C</fullName>
        <ecNumber evidence="2">3.1.4.11</ecNumber>
    </recommendedName>
</protein>
<gene>
    <name evidence="5" type="ORF">BMR1_03g03725</name>
</gene>
<keyword evidence="2" id="KW-0442">Lipid degradation</keyword>
<evidence type="ECO:0000313" key="5">
    <source>
        <dbReference type="EMBL" id="CTQ41345.1"/>
    </source>
</evidence>
<dbReference type="PROSITE" id="PS50008">
    <property type="entry name" value="PIPLC_Y_DOMAIN"/>
    <property type="match status" value="1"/>
</dbReference>